<evidence type="ECO:0000313" key="1">
    <source>
        <dbReference type="EMBL" id="EPR65920.1"/>
    </source>
</evidence>
<sequence>MPLFDMVNIGNSFVLEGLFMAKFKKDTLIKTSFFNFNANRK</sequence>
<dbReference type="AlphaFoldDB" id="S7V6P6"/>
<organism evidence="1 2">
    <name type="scientific">Cyclobacterium qasimii M12-11B</name>
    <dbReference type="NCBI Taxonomy" id="641524"/>
    <lineage>
        <taxon>Bacteria</taxon>
        <taxon>Pseudomonadati</taxon>
        <taxon>Bacteroidota</taxon>
        <taxon>Cytophagia</taxon>
        <taxon>Cytophagales</taxon>
        <taxon>Cyclobacteriaceae</taxon>
        <taxon>Cyclobacterium</taxon>
    </lineage>
</organism>
<comment type="caution">
    <text evidence="1">The sequence shown here is derived from an EMBL/GenBank/DDBJ whole genome shotgun (WGS) entry which is preliminary data.</text>
</comment>
<dbReference type="EMBL" id="ATNM01000172">
    <property type="protein sequence ID" value="EPR65920.1"/>
    <property type="molecule type" value="Genomic_DNA"/>
</dbReference>
<protein>
    <submittedName>
        <fullName evidence="1">Uncharacterized protein</fullName>
    </submittedName>
</protein>
<dbReference type="Proteomes" id="UP000014974">
    <property type="component" value="Unassembled WGS sequence"/>
</dbReference>
<reference evidence="1 2" key="1">
    <citation type="journal article" date="2013" name="Genome Announc.">
        <title>Draft Genome Sequence of Cyclobacterium qasimii Strain M12-11BT, Isolated from Arctic Marine Sediment.</title>
        <authorList>
            <person name="Shivaji S."/>
            <person name="Ara S."/>
            <person name="Singh A."/>
            <person name="Kumar Pinnaka A."/>
        </authorList>
    </citation>
    <scope>NUCLEOTIDE SEQUENCE [LARGE SCALE GENOMIC DNA]</scope>
    <source>
        <strain evidence="1 2">M12-11B</strain>
    </source>
</reference>
<proteinExistence type="predicted"/>
<gene>
    <name evidence="1" type="ORF">ADICYQ_5065</name>
</gene>
<name>S7V6P6_9BACT</name>
<accession>S7V6P6</accession>
<evidence type="ECO:0000313" key="2">
    <source>
        <dbReference type="Proteomes" id="UP000014974"/>
    </source>
</evidence>